<dbReference type="AlphaFoldDB" id="A7MIH8"/>
<protein>
    <submittedName>
        <fullName evidence="1">Uncharacterized protein</fullName>
    </submittedName>
</protein>
<dbReference type="HOGENOM" id="CLU_029781_0_0_6"/>
<dbReference type="AntiFam" id="ANF00095">
    <property type="entry name" value="Shadow ORF (opposite ABC transporters)"/>
</dbReference>
<dbReference type="EMBL" id="CP000783">
    <property type="protein sequence ID" value="ABU78569.1"/>
    <property type="molecule type" value="Genomic_DNA"/>
</dbReference>
<sequence>MRELLGDTFVFDTLRLQRFGAQRAFLILFVLGEVTFEEFHFAFILIIQNVCGDTVQEPAVVRDNHRAARELQQGVFQRAQGFDIQVVGRFIEQQHVAAHLQQFRQMQTTTLTTGQLAHAFALVHAFKVKAANVRAARHFGVADLHDIQPAGDFFPDGFAVVHGVTELVNRREFHGFTERNGTAVRLFLARHHTEQRRFTRAVRTNDADNRAFRHGEAQIVNQHAVAVGFTQVADFHHFIAQTRSRRNKEFVGFVTLLVFGVVKLFKARQTGFALGLTAFRALTHPLQLFLDRFTTRRFLRGFLRQTLIFLLKPGRVVAFPRNTFAAVQFEDPACHIIEEVTVVSNRYNGAFEVVQEALQPGDGFGVQVVGRFVEQQHVRFFEQQAAERHAAAFTTGEIRDFRIPVRQTQGVGRAFQLHVQVVAVMSLDNLFQFALLGGELIEIGIRIGVQRVHFIQALERVNDFRNRFFDRFAHGMFRVELRLLRQVADFDARLRTGFTFDIFIDARHDAQQGGFTGAVQAQHTDFGAREKAQRDILQNVSLRRNDFADAMHGVYELSHVGLRLLS</sequence>
<evidence type="ECO:0000313" key="2">
    <source>
        <dbReference type="Proteomes" id="UP000000260"/>
    </source>
</evidence>
<accession>A7MIH8</accession>
<organism evidence="1 2">
    <name type="scientific">Cronobacter sakazakii (strain ATCC BAA-894)</name>
    <name type="common">Enterobacter sakazakii</name>
    <dbReference type="NCBI Taxonomy" id="290339"/>
    <lineage>
        <taxon>Bacteria</taxon>
        <taxon>Pseudomonadati</taxon>
        <taxon>Pseudomonadota</taxon>
        <taxon>Gammaproteobacteria</taxon>
        <taxon>Enterobacterales</taxon>
        <taxon>Enterobacteriaceae</taxon>
        <taxon>Cronobacter</taxon>
    </lineage>
</organism>
<name>A7MIH8_CROS8</name>
<reference evidence="1 2" key="1">
    <citation type="journal article" date="2010" name="PLoS ONE">
        <title>Genome sequence of Cronobacter sakazakii BAA-894 and comparative genomic hybridization analysis with other Cronobacter species.</title>
        <authorList>
            <person name="Kucerova E."/>
            <person name="Clifton S.W."/>
            <person name="Xia X.Q."/>
            <person name="Long F."/>
            <person name="Porwollik S."/>
            <person name="Fulton L."/>
            <person name="Fronick C."/>
            <person name="Minx P."/>
            <person name="Kyung K."/>
            <person name="Warren W."/>
            <person name="Fulton R."/>
            <person name="Feng D."/>
            <person name="Wollam A."/>
            <person name="Shah N."/>
            <person name="Bhonagiri V."/>
            <person name="Nash W.E."/>
            <person name="Hallsworth-Pepin K."/>
            <person name="Wilson R.K."/>
            <person name="McClelland M."/>
            <person name="Forsythe S.J."/>
        </authorList>
    </citation>
    <scope>NUCLEOTIDE SEQUENCE [LARGE SCALE GENOMIC DNA]</scope>
    <source>
        <strain evidence="1 2">ATCC BAA-894</strain>
    </source>
</reference>
<gene>
    <name evidence="1" type="ordered locus">ESA_03348</name>
</gene>
<dbReference type="AntiFam" id="ANF00142">
    <property type="entry name" value="Shadow ORF (opposite yadG)"/>
</dbReference>
<dbReference type="KEGG" id="esa:ESA_03348"/>
<keyword evidence="2" id="KW-1185">Reference proteome</keyword>
<proteinExistence type="predicted"/>
<dbReference type="Proteomes" id="UP000000260">
    <property type="component" value="Chromosome"/>
</dbReference>
<evidence type="ECO:0000313" key="1">
    <source>
        <dbReference type="EMBL" id="ABU78569.1"/>
    </source>
</evidence>